<dbReference type="Pfam" id="PF02875">
    <property type="entry name" value="Mur_ligase_C"/>
    <property type="match status" value="1"/>
</dbReference>
<dbReference type="Gene3D" id="3.40.1390.10">
    <property type="entry name" value="MurE/MurF, N-terminal domain"/>
    <property type="match status" value="1"/>
</dbReference>
<keyword evidence="3 8" id="KW-0132">Cell division</keyword>
<evidence type="ECO:0000259" key="10">
    <source>
        <dbReference type="Pfam" id="PF01225"/>
    </source>
</evidence>
<feature type="domain" description="Mur ligase N-terminal catalytic" evidence="10">
    <location>
        <begin position="12"/>
        <end position="85"/>
    </location>
</feature>
<accession>A0A212LWS3</accession>
<dbReference type="GO" id="GO:0008765">
    <property type="term" value="F:UDP-N-acetylmuramoylalanyl-D-glutamate-2,6-diaminopimelate ligase activity"/>
    <property type="evidence" value="ECO:0007669"/>
    <property type="project" value="UniProtKB-EC"/>
</dbReference>
<dbReference type="AlphaFoldDB" id="A0A212LWS3"/>
<evidence type="ECO:0000256" key="4">
    <source>
        <dbReference type="ARBA" id="ARBA00022960"/>
    </source>
</evidence>
<evidence type="ECO:0000256" key="2">
    <source>
        <dbReference type="ARBA" id="ARBA00005898"/>
    </source>
</evidence>
<dbReference type="RefSeq" id="WP_288184790.1">
    <property type="nucleotide sequence ID" value="NZ_LT608335.1"/>
</dbReference>
<comment type="pathway">
    <text evidence="1 8">Cell wall biogenesis; peptidoglycan biosynthesis.</text>
</comment>
<gene>
    <name evidence="13" type="primary">murE</name>
    <name evidence="13" type="ORF">KL86SPO_40488</name>
</gene>
<comment type="subcellular location">
    <subcellularLocation>
        <location evidence="8">Cytoplasm</location>
    </subcellularLocation>
</comment>
<dbReference type="InterPro" id="IPR004101">
    <property type="entry name" value="Mur_ligase_C"/>
</dbReference>
<evidence type="ECO:0000256" key="1">
    <source>
        <dbReference type="ARBA" id="ARBA00004752"/>
    </source>
</evidence>
<dbReference type="PANTHER" id="PTHR23135">
    <property type="entry name" value="MUR LIGASE FAMILY MEMBER"/>
    <property type="match status" value="1"/>
</dbReference>
<name>A0A212LWS3_9FIRM</name>
<dbReference type="SUPFAM" id="SSF63418">
    <property type="entry name" value="MurE/MurF N-terminal domain"/>
    <property type="match status" value="1"/>
</dbReference>
<feature type="domain" description="Mur ligase C-terminal" evidence="11">
    <location>
        <begin position="331"/>
        <end position="464"/>
    </location>
</feature>
<keyword evidence="6 8" id="KW-0131">Cell cycle</keyword>
<evidence type="ECO:0000313" key="13">
    <source>
        <dbReference type="EMBL" id="SCM82003.1"/>
    </source>
</evidence>
<dbReference type="GO" id="GO:0005524">
    <property type="term" value="F:ATP binding"/>
    <property type="evidence" value="ECO:0007669"/>
    <property type="project" value="InterPro"/>
</dbReference>
<dbReference type="InterPro" id="IPR000713">
    <property type="entry name" value="Mur_ligase_N"/>
</dbReference>
<feature type="domain" description="Mur ligase central" evidence="12">
    <location>
        <begin position="97"/>
        <end position="308"/>
    </location>
</feature>
<dbReference type="InterPro" id="IPR013221">
    <property type="entry name" value="Mur_ligase_cen"/>
</dbReference>
<evidence type="ECO:0000256" key="3">
    <source>
        <dbReference type="ARBA" id="ARBA00022618"/>
    </source>
</evidence>
<dbReference type="InterPro" id="IPR036565">
    <property type="entry name" value="Mur-like_cat_sf"/>
</dbReference>
<dbReference type="InterPro" id="IPR036615">
    <property type="entry name" value="Mur_ligase_C_dom_sf"/>
</dbReference>
<evidence type="ECO:0000259" key="12">
    <source>
        <dbReference type="Pfam" id="PF08245"/>
    </source>
</evidence>
<dbReference type="PANTHER" id="PTHR23135:SF4">
    <property type="entry name" value="UDP-N-ACETYLMURAMOYL-L-ALANYL-D-GLUTAMATE--2,6-DIAMINOPIMELATE LIGASE MURE HOMOLOG, CHLOROPLASTIC"/>
    <property type="match status" value="1"/>
</dbReference>
<keyword evidence="5 8" id="KW-0573">Peptidoglycan synthesis</keyword>
<dbReference type="GO" id="GO:0051301">
    <property type="term" value="P:cell division"/>
    <property type="evidence" value="ECO:0007669"/>
    <property type="project" value="UniProtKB-KW"/>
</dbReference>
<evidence type="ECO:0000256" key="6">
    <source>
        <dbReference type="ARBA" id="ARBA00023306"/>
    </source>
</evidence>
<comment type="similarity">
    <text evidence="2">Belongs to the MurCDEF family. MurE subfamily.</text>
</comment>
<dbReference type="Gene3D" id="3.40.1190.10">
    <property type="entry name" value="Mur-like, catalytic domain"/>
    <property type="match status" value="1"/>
</dbReference>
<dbReference type="NCBIfam" id="TIGR01085">
    <property type="entry name" value="murE"/>
    <property type="match status" value="1"/>
</dbReference>
<dbReference type="EC" id="6.3.2.13" evidence="13"/>
<evidence type="ECO:0000256" key="7">
    <source>
        <dbReference type="ARBA" id="ARBA00023316"/>
    </source>
</evidence>
<feature type="region of interest" description="Disordered" evidence="9">
    <location>
        <begin position="479"/>
        <end position="501"/>
    </location>
</feature>
<sequence length="501" mass="52793">MQTCAEWIMQATGITCHSDKVRPGYIFVAIVGRITDGNAFAAAAAARGALVIVSDSPARLPPLTLPVITVPDARLALARLAALFYGNPSDKLHLVGITGSNGKTTIACMLEHIFTQAGLTTGLIGTIRVNTGTNSFPSTLTTPDAVSVQHYLAQMLKNKVTHAAMEVSAQGIDMHRVANVRFSAGILTNLCADHLDFHGSFASYLEAKAKFLDLLGTATPLIVNIADPYCQAIAGRFSGKLITAAIDSPADITASITHLTTYGSAFTVTVNRPLEAGNGQMLPAGRYPMTLALPGRHNVENALLAGIAALVHGLAPETIGAALAGFRSVERRMNIFHLEGLTIVDDTALNPGSIDAVFAALASFRYNRLIVVNAIRGQRGTAINAANAAALTGQRRKLPFELIITASNEQVGPADSVTAEEKLAFLTTLNTLKTDYTYTGSLSGAIRLALRHALPGDLLLLIGAQGMDAGRQVLSSLAKTPENPCRDQGHYPRPAWSAAAE</sequence>
<organism evidence="13">
    <name type="scientific">uncultured Sporomusa sp</name>
    <dbReference type="NCBI Taxonomy" id="307249"/>
    <lineage>
        <taxon>Bacteria</taxon>
        <taxon>Bacillati</taxon>
        <taxon>Bacillota</taxon>
        <taxon>Negativicutes</taxon>
        <taxon>Selenomonadales</taxon>
        <taxon>Sporomusaceae</taxon>
        <taxon>Sporomusa</taxon>
        <taxon>environmental samples</taxon>
    </lineage>
</organism>
<proteinExistence type="inferred from homology"/>
<evidence type="ECO:0000259" key="11">
    <source>
        <dbReference type="Pfam" id="PF02875"/>
    </source>
</evidence>
<dbReference type="GO" id="GO:0071555">
    <property type="term" value="P:cell wall organization"/>
    <property type="evidence" value="ECO:0007669"/>
    <property type="project" value="UniProtKB-KW"/>
</dbReference>
<evidence type="ECO:0000256" key="5">
    <source>
        <dbReference type="ARBA" id="ARBA00022984"/>
    </source>
</evidence>
<keyword evidence="13" id="KW-0436">Ligase</keyword>
<dbReference type="GO" id="GO:0005737">
    <property type="term" value="C:cytoplasm"/>
    <property type="evidence" value="ECO:0007669"/>
    <property type="project" value="UniProtKB-SubCell"/>
</dbReference>
<reference evidence="13" key="1">
    <citation type="submission" date="2016-08" db="EMBL/GenBank/DDBJ databases">
        <authorList>
            <person name="Seilhamer J.J."/>
        </authorList>
    </citation>
    <scope>NUCLEOTIDE SEQUENCE</scope>
    <source>
        <strain evidence="13">86</strain>
    </source>
</reference>
<dbReference type="Gene3D" id="3.90.190.20">
    <property type="entry name" value="Mur ligase, C-terminal domain"/>
    <property type="match status" value="1"/>
</dbReference>
<dbReference type="GO" id="GO:0009252">
    <property type="term" value="P:peptidoglycan biosynthetic process"/>
    <property type="evidence" value="ECO:0007669"/>
    <property type="project" value="UniProtKB-KW"/>
</dbReference>
<dbReference type="GO" id="GO:0008360">
    <property type="term" value="P:regulation of cell shape"/>
    <property type="evidence" value="ECO:0007669"/>
    <property type="project" value="UniProtKB-KW"/>
</dbReference>
<protein>
    <submittedName>
        <fullName evidence="13">UDP-N-acetylmuramoyl-L-alanyl-D-glutamate--2, 6-diaminopimelate ligase</fullName>
        <ecNumber evidence="13">6.3.2.13</ecNumber>
    </submittedName>
</protein>
<evidence type="ECO:0000256" key="9">
    <source>
        <dbReference type="SAM" id="MobiDB-lite"/>
    </source>
</evidence>
<dbReference type="EMBL" id="FMJE01000004">
    <property type="protein sequence ID" value="SCM82003.1"/>
    <property type="molecule type" value="Genomic_DNA"/>
</dbReference>
<dbReference type="InterPro" id="IPR005761">
    <property type="entry name" value="UDP-N-AcMur-Glu-dNH2Pim_ligase"/>
</dbReference>
<dbReference type="InterPro" id="IPR035911">
    <property type="entry name" value="MurE/MurF_N"/>
</dbReference>
<dbReference type="SUPFAM" id="SSF53244">
    <property type="entry name" value="MurD-like peptide ligases, peptide-binding domain"/>
    <property type="match status" value="1"/>
</dbReference>
<dbReference type="Pfam" id="PF08245">
    <property type="entry name" value="Mur_ligase_M"/>
    <property type="match status" value="1"/>
</dbReference>
<keyword evidence="4 8" id="KW-0133">Cell shape</keyword>
<dbReference type="SUPFAM" id="SSF53623">
    <property type="entry name" value="MurD-like peptide ligases, catalytic domain"/>
    <property type="match status" value="1"/>
</dbReference>
<keyword evidence="7 8" id="KW-0961">Cell wall biogenesis/degradation</keyword>
<evidence type="ECO:0000256" key="8">
    <source>
        <dbReference type="RuleBase" id="RU004135"/>
    </source>
</evidence>
<dbReference type="Pfam" id="PF01225">
    <property type="entry name" value="Mur_ligase"/>
    <property type="match status" value="1"/>
</dbReference>